<reference evidence="9" key="1">
    <citation type="submission" date="2022-03" db="EMBL/GenBank/DDBJ databases">
        <title>Identification of a novel bacterium isolated from mangrove sediments.</title>
        <authorList>
            <person name="Pan X."/>
        </authorList>
    </citation>
    <scope>NUCLEOTIDE SEQUENCE</scope>
    <source>
        <strain evidence="9">B2580</strain>
    </source>
</reference>
<feature type="domain" description="Type IV secretion system coupling protein TraD DNA-binding" evidence="8">
    <location>
        <begin position="224"/>
        <end position="612"/>
    </location>
</feature>
<evidence type="ECO:0000256" key="3">
    <source>
        <dbReference type="ARBA" id="ARBA00022692"/>
    </source>
</evidence>
<dbReference type="InterPro" id="IPR027417">
    <property type="entry name" value="P-loop_NTPase"/>
</dbReference>
<dbReference type="PANTHER" id="PTHR37937:SF1">
    <property type="entry name" value="CONJUGATIVE TRANSFER: DNA TRANSPORT"/>
    <property type="match status" value="1"/>
</dbReference>
<sequence length="813" mass="90671">MRKDIRFSKAAATLEHDSARGSIIRNAGNFTRGSQLFHHQVMMTWAGIRLPLTIWFFTSLVLLCTLAGFTFEEHETQLVLQRGLSTLWSWVGLDPMKQVNLTLPDGSIFHTVMARIPYHPAVEAAWDAAKRVALASIVGSAFICVPLTIWFVDYSRKRGSDILKERHERGAFLIDRDQLDAEIRQHNTLEHNKECAGRDPKVDPKTPLQMALKERVKAGFHAPYVMATVPMPWRLEQSHAMFIGTTGAGKTTELKKIVSQARARGHRCVIFDLTGSFVESFYDKRTDVILNPMDQRCQPWSIFNDCENYSEFMSAASALIPTGHNAEDDFWQKAARTLFVEMCMKMLSMNVRSNGGLAFYLMQAELKAVSRQLENTVAASLVATQAAKMAESIRATFTANANVMRFLPEPVPGTEGFSINKWMTEDVQEGSILFITSSHPDLVLNRPLLTLWMDLAVNALFRMNRTRDLRTWFLLDEVHALHRLPAIEHGLQTARAVGGAFILGMHSFDKLAETYGENGAVNLASLARTKLILATADIETAKRCADYIGNREVRQMDEAYSYGYNNTRDASTITPRKQTEPLVMPDDITNLPSLHGFVKFPDGFPAARIKLTWKNYPARAEGFLRVTSMRAAEFTPPEDDGAEMGEGGREGDAPENEPIQVLEIREGEKSEAEQAADALREAMEGKPEPLAVKDAREAPVPSRGAPDATSPATDQRGRAVSDGMTYSQAARTQAPRDRTDDARASKGVSQTRQQGKGLPGPNARDARVRSDEQESQIQREERGGFGTEDNHHRHGHHHAHVHDAPDVDQELGR</sequence>
<name>A0ABT0B529_9SPHN</name>
<accession>A0ABT0B529</accession>
<dbReference type="PANTHER" id="PTHR37937">
    <property type="entry name" value="CONJUGATIVE TRANSFER: DNA TRANSPORT"/>
    <property type="match status" value="1"/>
</dbReference>
<keyword evidence="9" id="KW-0238">DNA-binding</keyword>
<feature type="transmembrane region" description="Helical" evidence="7">
    <location>
        <begin position="52"/>
        <end position="71"/>
    </location>
</feature>
<keyword evidence="10" id="KW-1185">Reference proteome</keyword>
<dbReference type="Pfam" id="PF10412">
    <property type="entry name" value="TrwB_AAD_bind"/>
    <property type="match status" value="1"/>
</dbReference>
<dbReference type="SUPFAM" id="SSF52540">
    <property type="entry name" value="P-loop containing nucleoside triphosphate hydrolases"/>
    <property type="match status" value="1"/>
</dbReference>
<keyword evidence="3 7" id="KW-0812">Transmembrane</keyword>
<dbReference type="Gene3D" id="3.40.50.300">
    <property type="entry name" value="P-loop containing nucleotide triphosphate hydrolases"/>
    <property type="match status" value="2"/>
</dbReference>
<evidence type="ECO:0000256" key="2">
    <source>
        <dbReference type="ARBA" id="ARBA00022475"/>
    </source>
</evidence>
<dbReference type="EMBL" id="JALHLE010000028">
    <property type="protein sequence ID" value="MCJ2180155.1"/>
    <property type="molecule type" value="Genomic_DNA"/>
</dbReference>
<proteinExistence type="predicted"/>
<feature type="compositionally biased region" description="Basic and acidic residues" evidence="6">
    <location>
        <begin position="801"/>
        <end position="813"/>
    </location>
</feature>
<evidence type="ECO:0000313" key="10">
    <source>
        <dbReference type="Proteomes" id="UP001162880"/>
    </source>
</evidence>
<evidence type="ECO:0000313" key="9">
    <source>
        <dbReference type="EMBL" id="MCJ2180155.1"/>
    </source>
</evidence>
<dbReference type="CDD" id="cd01127">
    <property type="entry name" value="TrwB_TraG_TraD_VirD4"/>
    <property type="match status" value="1"/>
</dbReference>
<gene>
    <name evidence="9" type="ORF">MTR64_16410</name>
</gene>
<comment type="caution">
    <text evidence="9">The sequence shown here is derived from an EMBL/GenBank/DDBJ whole genome shotgun (WGS) entry which is preliminary data.</text>
</comment>
<feature type="transmembrane region" description="Helical" evidence="7">
    <location>
        <begin position="132"/>
        <end position="152"/>
    </location>
</feature>
<feature type="compositionally biased region" description="Basic and acidic residues" evidence="6">
    <location>
        <begin position="734"/>
        <end position="744"/>
    </location>
</feature>
<evidence type="ECO:0000256" key="4">
    <source>
        <dbReference type="ARBA" id="ARBA00022989"/>
    </source>
</evidence>
<evidence type="ECO:0000256" key="7">
    <source>
        <dbReference type="SAM" id="Phobius"/>
    </source>
</evidence>
<organism evidence="9 10">
    <name type="scientific">Novosphingobium album</name>
    <name type="common">ex Hu et al. 2023</name>
    <dbReference type="NCBI Taxonomy" id="2930093"/>
    <lineage>
        <taxon>Bacteria</taxon>
        <taxon>Pseudomonadati</taxon>
        <taxon>Pseudomonadota</taxon>
        <taxon>Alphaproteobacteria</taxon>
        <taxon>Sphingomonadales</taxon>
        <taxon>Sphingomonadaceae</taxon>
        <taxon>Novosphingobium</taxon>
    </lineage>
</organism>
<feature type="region of interest" description="Disordered" evidence="6">
    <location>
        <begin position="682"/>
        <end position="813"/>
    </location>
</feature>
<dbReference type="RefSeq" id="WP_243995531.1">
    <property type="nucleotide sequence ID" value="NZ_JALHLE010000028.1"/>
</dbReference>
<dbReference type="Proteomes" id="UP001162880">
    <property type="component" value="Unassembled WGS sequence"/>
</dbReference>
<evidence type="ECO:0000256" key="1">
    <source>
        <dbReference type="ARBA" id="ARBA00004651"/>
    </source>
</evidence>
<evidence type="ECO:0000256" key="6">
    <source>
        <dbReference type="SAM" id="MobiDB-lite"/>
    </source>
</evidence>
<keyword evidence="4 7" id="KW-1133">Transmembrane helix</keyword>
<evidence type="ECO:0000256" key="5">
    <source>
        <dbReference type="ARBA" id="ARBA00023136"/>
    </source>
</evidence>
<keyword evidence="5 7" id="KW-0472">Membrane</keyword>
<keyword evidence="2" id="KW-1003">Cell membrane</keyword>
<comment type="subcellular location">
    <subcellularLocation>
        <location evidence="1">Cell membrane</location>
        <topology evidence="1">Multi-pass membrane protein</topology>
    </subcellularLocation>
</comment>
<feature type="compositionally biased region" description="Basic and acidic residues" evidence="6">
    <location>
        <begin position="764"/>
        <end position="791"/>
    </location>
</feature>
<dbReference type="GO" id="GO:0003677">
    <property type="term" value="F:DNA binding"/>
    <property type="evidence" value="ECO:0007669"/>
    <property type="project" value="UniProtKB-KW"/>
</dbReference>
<dbReference type="InterPro" id="IPR019476">
    <property type="entry name" value="T4SS_TraD_DNA-bd"/>
</dbReference>
<protein>
    <submittedName>
        <fullName evidence="9">Type IV secretion system DNA-binding domain-containing protein</fullName>
    </submittedName>
</protein>
<dbReference type="InterPro" id="IPR051539">
    <property type="entry name" value="T4SS-coupling_protein"/>
</dbReference>
<feature type="region of interest" description="Disordered" evidence="6">
    <location>
        <begin position="633"/>
        <end position="656"/>
    </location>
</feature>
<evidence type="ECO:0000259" key="8">
    <source>
        <dbReference type="Pfam" id="PF10412"/>
    </source>
</evidence>
<feature type="compositionally biased region" description="Basic and acidic residues" evidence="6">
    <location>
        <begin position="682"/>
        <end position="697"/>
    </location>
</feature>